<dbReference type="SUPFAM" id="SSF53335">
    <property type="entry name" value="S-adenosyl-L-methionine-dependent methyltransferases"/>
    <property type="match status" value="1"/>
</dbReference>
<comment type="caution">
    <text evidence="1">The sequence shown here is derived from an EMBL/GenBank/DDBJ whole genome shotgun (WGS) entry which is preliminary data.</text>
</comment>
<dbReference type="InterPro" id="IPR029063">
    <property type="entry name" value="SAM-dependent_MTases_sf"/>
</dbReference>
<reference evidence="1" key="1">
    <citation type="submission" date="2023-07" db="EMBL/GenBank/DDBJ databases">
        <title>Sequencing the genomes of 1000 actinobacteria strains.</title>
        <authorList>
            <person name="Klenk H.-P."/>
        </authorList>
    </citation>
    <scope>NUCLEOTIDE SEQUENCE</scope>
    <source>
        <strain evidence="1">DSM 45977</strain>
    </source>
</reference>
<dbReference type="EMBL" id="JAVDXW010000001">
    <property type="protein sequence ID" value="MDR7304294.1"/>
    <property type="molecule type" value="Genomic_DNA"/>
</dbReference>
<sequence>MVAEDRQPVPDEPDVDLTRPNAARMYDYYLGGDAHFAADREAADRALARFPHAAGSARANRAFLDRAVRACLQKGIRQFLDLGSGVPTVGNVHEIAHHHDPEARVAYVDNEPVAVAHGDRLMAENPLVTVTLADLRNPREVLAAPGVAGLLDFRQPVAVLMVAVLHFVSDEADPTGIVATYREALPAGSALVLSHISDDQPTEELAAPHRAVAEVYRTSSTPAHLRDYPAIAALFTGFEVLAPGVVDARHWRPDEPRALEQDPCGFYAGVGWLPRPSA</sequence>
<dbReference type="Gene3D" id="3.40.50.150">
    <property type="entry name" value="Vaccinia Virus protein VP39"/>
    <property type="match status" value="1"/>
</dbReference>
<dbReference type="Pfam" id="PF04672">
    <property type="entry name" value="Methyltransf_19"/>
    <property type="match status" value="1"/>
</dbReference>
<protein>
    <submittedName>
        <fullName evidence="1">Ribosome-associated RNA-binding protein Tma20</fullName>
    </submittedName>
</protein>
<dbReference type="RefSeq" id="WP_310277816.1">
    <property type="nucleotide sequence ID" value="NZ_JAVDXW010000001.1"/>
</dbReference>
<evidence type="ECO:0000313" key="2">
    <source>
        <dbReference type="Proteomes" id="UP001180845"/>
    </source>
</evidence>
<dbReference type="AlphaFoldDB" id="A0AAE3ZIP4"/>
<dbReference type="InterPro" id="IPR006764">
    <property type="entry name" value="SAM_dep_MeTrfase_SAV2177_type"/>
</dbReference>
<dbReference type="Proteomes" id="UP001180845">
    <property type="component" value="Unassembled WGS sequence"/>
</dbReference>
<name>A0AAE3ZIP4_9ACTN</name>
<keyword evidence="2" id="KW-1185">Reference proteome</keyword>
<gene>
    <name evidence="1" type="ORF">JOF55_004475</name>
</gene>
<organism evidence="1 2">
    <name type="scientific">Haloactinomyces albus</name>
    <dbReference type="NCBI Taxonomy" id="1352928"/>
    <lineage>
        <taxon>Bacteria</taxon>
        <taxon>Bacillati</taxon>
        <taxon>Actinomycetota</taxon>
        <taxon>Actinomycetes</taxon>
        <taxon>Actinopolysporales</taxon>
        <taxon>Actinopolysporaceae</taxon>
        <taxon>Haloactinomyces</taxon>
    </lineage>
</organism>
<accession>A0AAE3ZIP4</accession>
<evidence type="ECO:0000313" key="1">
    <source>
        <dbReference type="EMBL" id="MDR7304294.1"/>
    </source>
</evidence>
<dbReference type="PIRSF" id="PIRSF017393">
    <property type="entry name" value="MTase_SAV2177"/>
    <property type="match status" value="1"/>
</dbReference>
<proteinExistence type="predicted"/>